<reference evidence="6 7" key="1">
    <citation type="submission" date="2019-09" db="EMBL/GenBank/DDBJ databases">
        <authorList>
            <person name="Brejova B."/>
        </authorList>
    </citation>
    <scope>NUCLEOTIDE SEQUENCE [LARGE SCALE GENOMIC DNA]</scope>
</reference>
<dbReference type="GO" id="GO:0000124">
    <property type="term" value="C:SAGA complex"/>
    <property type="evidence" value="ECO:0007669"/>
    <property type="project" value="TreeGrafter"/>
</dbReference>
<proteinExistence type="inferred from homology"/>
<dbReference type="Pfam" id="PF02259">
    <property type="entry name" value="FAT"/>
    <property type="match status" value="1"/>
</dbReference>
<dbReference type="GeneID" id="43579081"/>
<dbReference type="PROSITE" id="PS51189">
    <property type="entry name" value="FAT"/>
    <property type="match status" value="1"/>
</dbReference>
<comment type="similarity">
    <text evidence="1">Belongs to the PI3/PI4-kinase family. TRA1 subfamily.</text>
</comment>
<dbReference type="InterPro" id="IPR011009">
    <property type="entry name" value="Kinase-like_dom_sf"/>
</dbReference>
<evidence type="ECO:0000313" key="6">
    <source>
        <dbReference type="EMBL" id="VVT44010.1"/>
    </source>
</evidence>
<dbReference type="SMART" id="SM00146">
    <property type="entry name" value="PI3Kc"/>
    <property type="match status" value="1"/>
</dbReference>
<dbReference type="RefSeq" id="XP_031850872.1">
    <property type="nucleotide sequence ID" value="XM_031994981.1"/>
</dbReference>
<dbReference type="PANTHER" id="PTHR11139:SF1">
    <property type="entry name" value="TRANSFORMATION_TRANSCRIPTION DOMAIN-ASSOCIATED PROTEIN"/>
    <property type="match status" value="1"/>
</dbReference>
<dbReference type="Proteomes" id="UP000398389">
    <property type="component" value="Unassembled WGS sequence"/>
</dbReference>
<evidence type="ECO:0008006" key="8">
    <source>
        <dbReference type="Google" id="ProtNLM"/>
    </source>
</evidence>
<name>A0A5E8B542_9ASCO</name>
<dbReference type="GO" id="GO:0006281">
    <property type="term" value="P:DNA repair"/>
    <property type="evidence" value="ECO:0007669"/>
    <property type="project" value="TreeGrafter"/>
</dbReference>
<dbReference type="InterPro" id="IPR016024">
    <property type="entry name" value="ARM-type_fold"/>
</dbReference>
<evidence type="ECO:0000256" key="2">
    <source>
        <dbReference type="SAM" id="MobiDB-lite"/>
    </source>
</evidence>
<dbReference type="Gene3D" id="1.10.1070.11">
    <property type="entry name" value="Phosphatidylinositol 3-/4-kinase, catalytic domain"/>
    <property type="match status" value="1"/>
</dbReference>
<dbReference type="InterPro" id="IPR014009">
    <property type="entry name" value="PIK_FAT"/>
</dbReference>
<keyword evidence="7" id="KW-1185">Reference proteome</keyword>
<protein>
    <recommendedName>
        <fullName evidence="8">Non-specific serine/threonine protein kinase</fullName>
    </recommendedName>
</protein>
<dbReference type="PROSITE" id="PS51190">
    <property type="entry name" value="FATC"/>
    <property type="match status" value="1"/>
</dbReference>
<feature type="domain" description="PI3K/PI4K catalytic" evidence="3">
    <location>
        <begin position="3354"/>
        <end position="3679"/>
    </location>
</feature>
<sequence length="3708" mass="425164">MASNPSQIDGLAERLGDESLDLKTRLQITSEIREFIESSQYLAETNSSFTKIGSSILSIIEHIPPNFNSTSLEHRLRNAALDLLHRLWANEGLREFVPRIIEDLMKLLYNDNEENGVICTKILTGLYRSLKDLTPDQIKPFLDFVIELYKNTPQVVKETFTLNAVPSAGNTPISSFQSPRPLSPSTGADLVNETSNKQLLKCLYSFKVLIECPIMVVVLINKYNELVVESLTKLLPQIIEVLKLQASPQARAHAAAQARGELYTSISPQIKNRAAYGDFITAQVKTMSFISYILRHFPNYLKDYRPLLPDFIVRLLQDCPCELSPARKELLVATRHMLSVEGRDAFIPKIDVLLDEDVLIGRGLTARETLRPLAYSNIADLVHHVRAELSPSQVWKTVHVYCKNIQDVTLPTSVQIMSAKLLTNLVERFMKMPDKAEGRQIMFIILNAFVQRFTTLNKSYDHIMKSHQRFLDREKKNQEELQEKYSADIEVKLDKPCTTYLQELAESKNIKNESSQEIKNEINLKEDKPQEPVLIDPMDIDIFDALNEKPIQIHQEQNIDELKEARNLFKNFMKFLKIVIYGLKSCNPPPPNSEIPIDQWTESARIFNFEQITIFRNLFRQGIAGYRFFASTHNGDNSKNSDMDIQASEDEKVLMETFLVVFIHIDSDSFNEIVDAELPFLYESLFANPTLLHIPRYFLVNDGSSANFTGILINFLKKKLPELGSGDPVKANILLKLFKLCFMAVNLYSQTNEAILLPHLNNLIVSCLELTTTAKDPIVYFHVLRTLFRSIGGQKFEKLHQEVIPLLQLLLASLNNLLTTARKPQEREIYVELCLSVPVRLTILVPHLSYLMRPLVIALNGGSELVGQGLRTFELCVDNLTAEYFDPILEPVVADIMQALFKHLKPTPHNHQHSHICLRILGKLGGRNRKYIQSPTDLENLSLLQQEVGVMLDINGLIEKKPLKITPAIQYALITLEDTKTQLHYRVQAYKYLSTALKLMIDTTAPSHEYIEKIHNCVEIIKSNDPFPESETTLGTNHRADTKARRLQNELFERLLQSIFYATSVPEIHDEALQLITEICEHCVLLELGELMIEKRKGSIQLKIDDHEGAQCLDPKALLGAIVYALCHYLPEISASGQKAIHFVFEAGMALFRSPEYVHRFPMFKTFFGKLSHTCFEEQYFRKAGACLGLKTLIKDLGLSMSWIKDRQLEFVRTMFFVLKDIPNDVPSHVRTEAKSLLLYVLEECNKDITEAQRFEKPYTQLTGLLAYQLANSNEVVRETSQEALSVLSKVTGKTISQIISPVENVLLPPIFTKPLRALPFPMQIGHIDAITFCLGLPDTFLKFNSELDRLMQESLALVEADDNSLASAHKAKEHRTAESIVQLRIGSIKLLSLALTLPQYEVIQQSQRRSKIMSVFFKTLYIRSKKVVDAAHTGLRIATHNNRLPKDILSNGLRPILVSLSDPSRLSIEGLEGLARLLEALTTYFKVEIGNKLLDHLKYWADPNTLQQFPSKPFAADKNIKIITAILNVFHLLPTGADIFMEPLVHTLFVLENTLRRQHSSPFREPIAKFLNRYSAQSFKYFLEKLSSRQHGRLFSCMLQMDMTEDLRKYCKEHLEELTKAWKEKKDPEEFVVATCNFIYAIRSLTDRDSDWIVSCKDVLSELFNLHDVAQTTKSLSHLSPVPLQVDQAIEDLQYVVSIYLQKTHDFDILVKCISSVHNIDHKVTPDIQNFVFTSIISGKDMSIRRNGLLKALEAGTNKTSNLAARTFFFKNIINPTLAFEGKVKGNLNDLLEKPSSNPSPYNLVDQIHEKIWKSSGTDQNEDGATTTIDSYRFELLNVSALLIKLGSGIISDAKKDIIKFGWSYIKMEDIVSKQSAYVLIAYFIAAYETLSKMVVQIYIHLLRYNQNEARVLVRQALDLLAPVLKERTGSPVWAKWPRRVITEDSINVNHTSNIYYFIVRHPKLFFEYRDHFVSSIIFAMPKLSMSNSSNTDTVNLAIDLADLILTWETMAKEQEPVSRKRSLAQSENDTSEASDNPLHNYTIPSYQREACITFLVRFICANNQRITEIDIGKKVVGILYRLLGPGYWPEIVKLQLFDKYLASADFSNSKTVSLSLNSLLVIGITVARKPPSWIINNISQLHGLLQKPLKCDNIDILEASLNVVVIILDAIGADHTNEEDDTPAVVEFVNLINNTIQENFSSNNSIACAIMLSWALVRFRPAKVDPLLPAIMKVFVKLSREHTDATVEGQAANLTMSYPQKIITKLILMILDIGSVRISFLNDQRRYYLNVYVHLIDRSSDKSVGLRTIEIARNWVFSTTDLFPPMKEKTFILSKMLAFEIRGDQELSKKFFEVLIDIYTDPRTSRSDLSLKMEKSFMMGTKAADIQIRQKLMKILNDSLDNNAIKRLNYVIGGQNWEHLQDYQWTNQALQILYKGLGPAPLRLRSSDFTTGSLDLVLEALPKTYTRPDPSLYATTTDFVKRRIEFVNNISKITADEFFAPIVELQYKSPELVHQMWVNLFPQIHSGIPKKDRIEFVRSITNLLSKDYHMRQSEMTPNVILTLLDGVSHCEQLQISPLLVKYLGKTYNAWYPSIQILENISSKPLTENFKISQVNLDALIEMYAGLQEDDMFYGQWRRRSKYTETNTALSYEQAGLWSRAIQMYENAQIKARSGALPYNESEYSLWEDHWIICAQKLQQWDILVELAKHEGFTDLLLECGWRAADWTADKEPLEQSIKAVMDVPTPRRQVFETFLYLQGYANDTEKPQEVYKYCDEGIQLALRKWSSLPSRLTGAHIPLLHIFQQYVEFLEASQVYSSLHKTDAVNLDSRSSELKGVLKAWRERLPNLWDDIDLWGDLVTWRKHAFNVINKTYDPLIRKLPQPNSNSNSYAYRGYHETAWIINRFAHVARKHGMLDVCLAQLNIIYNLPNIEIQEAFLKLREQAKCYYKNPNEYQTGLDVINNTNLAYFTNVQKAEFLTLKGMFFAKLNRESEAQSSFSSAVQVDLYLPKAWAEWGYFHDRIYQKKPQDIKRASSALHSYLQAAGLYKNGKTRKLLSRILWLISIEDDTGEIASAFENYKGEVPVWYWITFIPQLLTALSHKEGKFAHKILIRIARAYPQALHFHLRTAKEDFHYIQRQALHAQNVRAGGRNGTPTNPQVAAAAANMRRQPGSPNGAVNGVYQPWDYTEEIMKILKTAYPLLSLSLETLVDQIFQRFKCSNEEDTYRLVMALLNECVQFMGRLNFQMERPFPTEANLAKFSENTVPDYAKAAFEKDFLKEKPEFDLYLARLRKWRDRIEEILDRRPGAMNLEALSPHLSEFHYQKFEDVEVPGQYSELKDENLHFVKIDRFMPTVDLVRGFGQSYKRIKILGHNGNIHMFAVQYPSGKQCRREERVVQLFKILNGILTRKKETRRRNINFTLPTAIPFSPHFRIIQDDPEYISMHSIYEEHCRRVGRSRDEPLDYATKKLRGSYDPKLPKQQDIFSIRMEILGAIQATIVPSTILRDYFSRTYATFEMFWLFRKQFSYQFAGVTFMTFLMSIGNRYPHKYFINTSSGAIWTTEMLPLLTPRNPPQFHNPEHIPFRLTPNIQTLMGPTALEGIFSVSVMVIAKCLTETAHELDQYISVFVREELISWHVQQQRPSLPDAQLREFTVKNVGHIGKRASSLAQVGQGNIPANQTVIDLISQAVNPRFMVATDNLWMPYF</sequence>
<dbReference type="InterPro" id="IPR003152">
    <property type="entry name" value="FATC_dom"/>
</dbReference>
<dbReference type="InterPro" id="IPR046805">
    <property type="entry name" value="Tra1_ring"/>
</dbReference>
<feature type="domain" description="FAT" evidence="4">
    <location>
        <begin position="2581"/>
        <end position="3134"/>
    </location>
</feature>
<dbReference type="Pfam" id="PF20206">
    <property type="entry name" value="Tra1_ring"/>
    <property type="match status" value="1"/>
</dbReference>
<dbReference type="EMBL" id="CABVLU010000001">
    <property type="protein sequence ID" value="VVT44010.1"/>
    <property type="molecule type" value="Genomic_DNA"/>
</dbReference>
<evidence type="ECO:0000259" key="3">
    <source>
        <dbReference type="PROSITE" id="PS50290"/>
    </source>
</evidence>
<dbReference type="InterPro" id="IPR003151">
    <property type="entry name" value="PIK-rel_kinase_FAT"/>
</dbReference>
<gene>
    <name evidence="6" type="ORF">SAPINGB_P000257</name>
</gene>
<feature type="region of interest" description="Disordered" evidence="2">
    <location>
        <begin position="2018"/>
        <end position="2040"/>
    </location>
</feature>
<organism evidence="6 7">
    <name type="scientific">Magnusiomyces paraingens</name>
    <dbReference type="NCBI Taxonomy" id="2606893"/>
    <lineage>
        <taxon>Eukaryota</taxon>
        <taxon>Fungi</taxon>
        <taxon>Dikarya</taxon>
        <taxon>Ascomycota</taxon>
        <taxon>Saccharomycotina</taxon>
        <taxon>Dipodascomycetes</taxon>
        <taxon>Dipodascales</taxon>
        <taxon>Dipodascaceae</taxon>
        <taxon>Magnusiomyces</taxon>
    </lineage>
</organism>
<dbReference type="SUPFAM" id="SSF56112">
    <property type="entry name" value="Protein kinase-like (PK-like)"/>
    <property type="match status" value="1"/>
</dbReference>
<dbReference type="CDD" id="cd05163">
    <property type="entry name" value="PIKK_TRRAP"/>
    <property type="match status" value="1"/>
</dbReference>
<dbReference type="Pfam" id="PF00454">
    <property type="entry name" value="PI3_PI4_kinase"/>
    <property type="match status" value="1"/>
</dbReference>
<evidence type="ECO:0000259" key="5">
    <source>
        <dbReference type="PROSITE" id="PS51190"/>
    </source>
</evidence>
<dbReference type="InterPro" id="IPR046807">
    <property type="entry name" value="Tra1_central"/>
</dbReference>
<dbReference type="GO" id="GO:0005634">
    <property type="term" value="C:nucleus"/>
    <property type="evidence" value="ECO:0007669"/>
    <property type="project" value="TreeGrafter"/>
</dbReference>
<feature type="compositionally biased region" description="Polar residues" evidence="2">
    <location>
        <begin position="2025"/>
        <end position="2040"/>
    </location>
</feature>
<evidence type="ECO:0000259" key="4">
    <source>
        <dbReference type="PROSITE" id="PS51189"/>
    </source>
</evidence>
<accession>A0A5E8B542</accession>
<evidence type="ECO:0000256" key="1">
    <source>
        <dbReference type="ARBA" id="ARBA00007234"/>
    </source>
</evidence>
<dbReference type="PROSITE" id="PS50290">
    <property type="entry name" value="PI3_4_KINASE_3"/>
    <property type="match status" value="1"/>
</dbReference>
<dbReference type="OrthoDB" id="5570127at2759"/>
<dbReference type="SUPFAM" id="SSF48371">
    <property type="entry name" value="ARM repeat"/>
    <property type="match status" value="3"/>
</dbReference>
<feature type="domain" description="FATC" evidence="5">
    <location>
        <begin position="3676"/>
        <end position="3708"/>
    </location>
</feature>
<dbReference type="GO" id="GO:0035267">
    <property type="term" value="C:NuA4 histone acetyltransferase complex"/>
    <property type="evidence" value="ECO:0007669"/>
    <property type="project" value="TreeGrafter"/>
</dbReference>
<dbReference type="GO" id="GO:0006355">
    <property type="term" value="P:regulation of DNA-templated transcription"/>
    <property type="evidence" value="ECO:0007669"/>
    <property type="project" value="TreeGrafter"/>
</dbReference>
<dbReference type="InterPro" id="IPR050517">
    <property type="entry name" value="DDR_Repair_Kinase"/>
</dbReference>
<dbReference type="Pfam" id="PF20175">
    <property type="entry name" value="Tra1_central"/>
    <property type="match status" value="1"/>
</dbReference>
<dbReference type="InterPro" id="IPR000403">
    <property type="entry name" value="PI3/4_kinase_cat_dom"/>
</dbReference>
<dbReference type="InterPro" id="IPR036940">
    <property type="entry name" value="PI3/4_kinase_cat_sf"/>
</dbReference>
<evidence type="ECO:0000313" key="7">
    <source>
        <dbReference type="Proteomes" id="UP000398389"/>
    </source>
</evidence>
<dbReference type="PANTHER" id="PTHR11139">
    <property type="entry name" value="ATAXIA TELANGIECTASIA MUTATED ATM -RELATED"/>
    <property type="match status" value="1"/>
</dbReference>